<evidence type="ECO:0000313" key="3">
    <source>
        <dbReference type="EMBL" id="QPC65443.1"/>
    </source>
</evidence>
<dbReference type="OMA" id="RIGHRCV"/>
<feature type="region of interest" description="Disordered" evidence="1">
    <location>
        <begin position="332"/>
        <end position="354"/>
    </location>
</feature>
<reference evidence="2 4" key="1">
    <citation type="submission" date="2018-02" db="EMBL/GenBank/DDBJ databases">
        <title>Fusarium culmorum secondary metabolites in fungal-bacterial-plant interactions.</title>
        <authorList>
            <person name="Schmidt R."/>
        </authorList>
    </citation>
    <scope>NUCLEOTIDE SEQUENCE [LARGE SCALE GENOMIC DNA]</scope>
    <source>
        <strain evidence="2 4">PV</strain>
    </source>
</reference>
<evidence type="ECO:0000313" key="2">
    <source>
        <dbReference type="EMBL" id="PTD10569.1"/>
    </source>
</evidence>
<dbReference type="OrthoDB" id="5100291at2759"/>
<feature type="region of interest" description="Disordered" evidence="1">
    <location>
        <begin position="1"/>
        <end position="27"/>
    </location>
</feature>
<accession>A0A2T4H439</accession>
<dbReference type="Proteomes" id="UP000663297">
    <property type="component" value="Chromosome 3"/>
</dbReference>
<feature type="compositionally biased region" description="Low complexity" evidence="1">
    <location>
        <begin position="392"/>
        <end position="402"/>
    </location>
</feature>
<dbReference type="EMBL" id="CP064749">
    <property type="protein sequence ID" value="QPC65443.1"/>
    <property type="molecule type" value="Genomic_DNA"/>
</dbReference>
<feature type="region of interest" description="Disordered" evidence="1">
    <location>
        <begin position="390"/>
        <end position="409"/>
    </location>
</feature>
<proteinExistence type="predicted"/>
<organism evidence="2 4">
    <name type="scientific">Fusarium culmorum</name>
    <dbReference type="NCBI Taxonomy" id="5516"/>
    <lineage>
        <taxon>Eukaryota</taxon>
        <taxon>Fungi</taxon>
        <taxon>Dikarya</taxon>
        <taxon>Ascomycota</taxon>
        <taxon>Pezizomycotina</taxon>
        <taxon>Sordariomycetes</taxon>
        <taxon>Hypocreomycetidae</taxon>
        <taxon>Hypocreales</taxon>
        <taxon>Nectriaceae</taxon>
        <taxon>Fusarium</taxon>
    </lineage>
</organism>
<name>A0A2T4H439_FUSCU</name>
<gene>
    <name evidence="2" type="ORF">FCULG_00008774</name>
    <name evidence="3" type="ORF">HYE67_007674</name>
</gene>
<evidence type="ECO:0000256" key="1">
    <source>
        <dbReference type="SAM" id="MobiDB-lite"/>
    </source>
</evidence>
<reference evidence="3" key="2">
    <citation type="submission" date="2020-11" db="EMBL/GenBank/DDBJ databases">
        <title>The chromosome-scale genome resource for two endophytic Fusarium species: F. culmorum and F. pseudograminearum.</title>
        <authorList>
            <person name="Yuan Z."/>
        </authorList>
    </citation>
    <scope>NUCLEOTIDE SEQUENCE</scope>
    <source>
        <strain evidence="3">Class2-1B</strain>
    </source>
</reference>
<dbReference type="EMBL" id="PVEM01000003">
    <property type="protein sequence ID" value="PTD10569.1"/>
    <property type="molecule type" value="Genomic_DNA"/>
</dbReference>
<keyword evidence="4" id="KW-1185">Reference proteome</keyword>
<feature type="compositionally biased region" description="Polar residues" evidence="1">
    <location>
        <begin position="11"/>
        <end position="23"/>
    </location>
</feature>
<dbReference type="Proteomes" id="UP000241587">
    <property type="component" value="Unassembled WGS sequence"/>
</dbReference>
<dbReference type="AlphaFoldDB" id="A0A2T4H439"/>
<sequence>MSSRPKRPLSTGPNPTSKRQQARQIAATHDEVALKIAKELLQARPPPEQNNLDIMPGFGISHELSQDNEAEAMQLFVESAEWEGINAFDEFAAASQDFKTLWKTSVRVLHMPPNCMLAPQNLLQYGTSTSISDKVVFGSDFSKLLTSLIIHPVWGHEFGMFRLALQFAVKCRIGHRCVWPEKEHHARGYQAIETLRHMLDQSRDGPETISDMLAKAIGETEIAQDDFPVFLLTIADYVRKEDGHDLESYTQCHGLFPFPVMIEDLRAIERALDNYPWVEKSWMTTTARIWAAFKSELGNDKVEFPEPGQLKEYFSRNVEYVFRVIFSRKKQKKDQGGPDARLSQSLPGEQERNAMDDRISRLERGHAELVSRFDQERLRNAELLKRAEALESESLSTTRSSNDSQLRTENELLSGQIERIREERDTAKDQLREEARIRLENLTQARDQLSKAHDEIDYLESEKGNSQVELESLRNTNVELTKELFDVKQGCNNAQKNLIEATQGWSETLKDLSEARQNIASLERGQGRI</sequence>
<protein>
    <submittedName>
        <fullName evidence="2">Uncharacterized protein</fullName>
    </submittedName>
</protein>
<evidence type="ECO:0000313" key="4">
    <source>
        <dbReference type="Proteomes" id="UP000241587"/>
    </source>
</evidence>